<dbReference type="Proteomes" id="UP000785200">
    <property type="component" value="Unassembled WGS sequence"/>
</dbReference>
<comment type="caution">
    <text evidence="2">The sequence shown here is derived from an EMBL/GenBank/DDBJ whole genome shotgun (WGS) entry which is preliminary data.</text>
</comment>
<reference evidence="2" key="1">
    <citation type="submission" date="2019-07" db="EMBL/GenBank/DDBJ databases">
        <title>Hyphodiscus hymeniophilus genome sequencing and assembly.</title>
        <authorList>
            <person name="Kramer G."/>
            <person name="Nodwell J."/>
        </authorList>
    </citation>
    <scope>NUCLEOTIDE SEQUENCE</scope>
    <source>
        <strain evidence="2">ATCC 34498</strain>
    </source>
</reference>
<proteinExistence type="predicted"/>
<dbReference type="EMBL" id="VNKQ01000013">
    <property type="protein sequence ID" value="KAG0647238.1"/>
    <property type="molecule type" value="Genomic_DNA"/>
</dbReference>
<sequence>MSETQPPLASSFSNSPNLSVRPESPTQHEVLSAATPQSTSESRPQLLMTPSSSSQSYTNRMQKRQHRKSMLSEVHTLEVLAENVLGGEFDKEPVNRSALSIAGNALASPKGQIEELEADMNPKVGSGVRESVGNPAKNDYVFRKPRQSEAFEEKHYRLADLHT</sequence>
<name>A0A9P6VG93_9HELO</name>
<keyword evidence="3" id="KW-1185">Reference proteome</keyword>
<evidence type="ECO:0000256" key="1">
    <source>
        <dbReference type="SAM" id="MobiDB-lite"/>
    </source>
</evidence>
<gene>
    <name evidence="2" type="ORF">D0Z07_7019</name>
</gene>
<organism evidence="2 3">
    <name type="scientific">Hyphodiscus hymeniophilus</name>
    <dbReference type="NCBI Taxonomy" id="353542"/>
    <lineage>
        <taxon>Eukaryota</taxon>
        <taxon>Fungi</taxon>
        <taxon>Dikarya</taxon>
        <taxon>Ascomycota</taxon>
        <taxon>Pezizomycotina</taxon>
        <taxon>Leotiomycetes</taxon>
        <taxon>Helotiales</taxon>
        <taxon>Hyphodiscaceae</taxon>
        <taxon>Hyphodiscus</taxon>
    </lineage>
</organism>
<accession>A0A9P6VG93</accession>
<evidence type="ECO:0000313" key="3">
    <source>
        <dbReference type="Proteomes" id="UP000785200"/>
    </source>
</evidence>
<protein>
    <submittedName>
        <fullName evidence="2">Uncharacterized protein</fullName>
    </submittedName>
</protein>
<feature type="compositionally biased region" description="Polar residues" evidence="1">
    <location>
        <begin position="1"/>
        <end position="60"/>
    </location>
</feature>
<dbReference type="AlphaFoldDB" id="A0A9P6VG93"/>
<evidence type="ECO:0000313" key="2">
    <source>
        <dbReference type="EMBL" id="KAG0647238.1"/>
    </source>
</evidence>
<feature type="region of interest" description="Disordered" evidence="1">
    <location>
        <begin position="1"/>
        <end position="73"/>
    </location>
</feature>